<organism evidence="2">
    <name type="scientific">marine sediment metagenome</name>
    <dbReference type="NCBI Taxonomy" id="412755"/>
    <lineage>
        <taxon>unclassified sequences</taxon>
        <taxon>metagenomes</taxon>
        <taxon>ecological metagenomes</taxon>
    </lineage>
</organism>
<evidence type="ECO:0000256" key="1">
    <source>
        <dbReference type="SAM" id="Coils"/>
    </source>
</evidence>
<protein>
    <submittedName>
        <fullName evidence="2">Uncharacterized protein</fullName>
    </submittedName>
</protein>
<accession>X0S3D2</accession>
<reference evidence="2" key="1">
    <citation type="journal article" date="2014" name="Front. Microbiol.">
        <title>High frequency of phylogenetically diverse reductive dehalogenase-homologous genes in deep subseafloor sedimentary metagenomes.</title>
        <authorList>
            <person name="Kawai M."/>
            <person name="Futagami T."/>
            <person name="Toyoda A."/>
            <person name="Takaki Y."/>
            <person name="Nishi S."/>
            <person name="Hori S."/>
            <person name="Arai W."/>
            <person name="Tsubouchi T."/>
            <person name="Morono Y."/>
            <person name="Uchiyama I."/>
            <person name="Ito T."/>
            <person name="Fujiyama A."/>
            <person name="Inagaki F."/>
            <person name="Takami H."/>
        </authorList>
    </citation>
    <scope>NUCLEOTIDE SEQUENCE</scope>
    <source>
        <strain evidence="2">Expedition CK06-06</strain>
    </source>
</reference>
<gene>
    <name evidence="2" type="ORF">S01H1_08314</name>
</gene>
<proteinExistence type="predicted"/>
<keyword evidence="1" id="KW-0175">Coiled coil</keyword>
<feature type="non-terminal residue" evidence="2">
    <location>
        <position position="1"/>
    </location>
</feature>
<evidence type="ECO:0000313" key="2">
    <source>
        <dbReference type="EMBL" id="GAF75563.1"/>
    </source>
</evidence>
<feature type="non-terminal residue" evidence="2">
    <location>
        <position position="459"/>
    </location>
</feature>
<name>X0S3D2_9ZZZZ</name>
<sequence>AAALEHFRQTGEVSASVLAELAAVGGGYGAELEELFKRQLAVAAATGEVEDAERRLLEARKQEESTGKLLSKQAREYNRLLREGASEEELRAKLAEMKATHENLENARDAAELAEDDVETAKERAKEANKLARLQANLLQQLIDMARLREEAADGDGDGIPDIPEPPFGAIISGLDQAFEELKNRIRARFEELWADLKADWDASGIGVLLNDLKEKWEASKLKMWFEEFILDVKEEGIKTALSNLWLKIAPAVQSWLDDKDTWWADIWRAFTKEGIDDGSGRVSFGDALAALWDVIKEGLNTLVSRFGNWLGQLVTGQLEDTKAEGDSLGDAFVRGLLAGLLLGLAAKVMEWHNAIVDFFQGGVDAVKTFLGIRSASTVFENIGRAMKDGLVSGLSGLGDALKYAFNEAIWRAEQMANIILDGVNDVIRAVRSLPGAPWIWEVGHVNLPRLEAGGLVTA</sequence>
<comment type="caution">
    <text evidence="2">The sequence shown here is derived from an EMBL/GenBank/DDBJ whole genome shotgun (WGS) entry which is preliminary data.</text>
</comment>
<feature type="coiled-coil region" evidence="1">
    <location>
        <begin position="87"/>
        <end position="151"/>
    </location>
</feature>
<dbReference type="AlphaFoldDB" id="X0S3D2"/>
<dbReference type="EMBL" id="BARS01004269">
    <property type="protein sequence ID" value="GAF75563.1"/>
    <property type="molecule type" value="Genomic_DNA"/>
</dbReference>